<dbReference type="EMBL" id="HAEH01002225">
    <property type="protein sequence ID" value="SBR68487.1"/>
    <property type="molecule type" value="Transcribed_RNA"/>
</dbReference>
<sequence>HLQIKGKTPWNEQEKLAVKRHLAVFAEGARKKDCILCIEETSPVLQKRTWKDVKNYVYNEIIKITKSLKH</sequence>
<evidence type="ECO:0000313" key="1">
    <source>
        <dbReference type="EMBL" id="SBR68487.1"/>
    </source>
</evidence>
<accession>A0A1A8NI45</accession>
<feature type="non-terminal residue" evidence="1">
    <location>
        <position position="1"/>
    </location>
</feature>
<reference evidence="1" key="1">
    <citation type="submission" date="2016-05" db="EMBL/GenBank/DDBJ databases">
        <authorList>
            <person name="Lavstsen T."/>
            <person name="Jespersen J.S."/>
        </authorList>
    </citation>
    <scope>NUCLEOTIDE SEQUENCE</scope>
    <source>
        <tissue evidence="1">Brain</tissue>
    </source>
</reference>
<proteinExistence type="predicted"/>
<name>A0A1A8NI45_9TELE</name>
<protein>
    <submittedName>
        <fullName evidence="1">Uncharacterized protein</fullName>
    </submittedName>
</protein>
<gene>
    <name evidence="1" type="primary">Nfu_g_1_002176</name>
</gene>
<dbReference type="AlphaFoldDB" id="A0A1A8NI45"/>
<organism evidence="1">
    <name type="scientific">Nothobranchius rachovii</name>
    <name type="common">bluefin notho</name>
    <dbReference type="NCBI Taxonomy" id="451742"/>
    <lineage>
        <taxon>Eukaryota</taxon>
        <taxon>Metazoa</taxon>
        <taxon>Chordata</taxon>
        <taxon>Craniata</taxon>
        <taxon>Vertebrata</taxon>
        <taxon>Euteleostomi</taxon>
        <taxon>Actinopterygii</taxon>
        <taxon>Neopterygii</taxon>
        <taxon>Teleostei</taxon>
        <taxon>Neoteleostei</taxon>
        <taxon>Acanthomorphata</taxon>
        <taxon>Ovalentaria</taxon>
        <taxon>Atherinomorphae</taxon>
        <taxon>Cyprinodontiformes</taxon>
        <taxon>Nothobranchiidae</taxon>
        <taxon>Nothobranchius</taxon>
    </lineage>
</organism>
<reference evidence="1" key="2">
    <citation type="submission" date="2016-06" db="EMBL/GenBank/DDBJ databases">
        <title>The genome of a short-lived fish provides insights into sex chromosome evolution and the genetic control of aging.</title>
        <authorList>
            <person name="Reichwald K."/>
            <person name="Felder M."/>
            <person name="Petzold A."/>
            <person name="Koch P."/>
            <person name="Groth M."/>
            <person name="Platzer M."/>
        </authorList>
    </citation>
    <scope>NUCLEOTIDE SEQUENCE</scope>
    <source>
        <tissue evidence="1">Brain</tissue>
    </source>
</reference>